<protein>
    <recommendedName>
        <fullName evidence="10">DoxX family protein</fullName>
    </recommendedName>
</protein>
<evidence type="ECO:0000256" key="7">
    <source>
        <dbReference type="SAM" id="Phobius"/>
    </source>
</evidence>
<feature type="transmembrane region" description="Helical" evidence="7">
    <location>
        <begin position="63"/>
        <end position="81"/>
    </location>
</feature>
<dbReference type="Proteomes" id="UP001165069">
    <property type="component" value="Unassembled WGS sequence"/>
</dbReference>
<feature type="transmembrane region" description="Helical" evidence="7">
    <location>
        <begin position="249"/>
        <end position="268"/>
    </location>
</feature>
<evidence type="ECO:0000256" key="5">
    <source>
        <dbReference type="ARBA" id="ARBA00022989"/>
    </source>
</evidence>
<keyword evidence="4 7" id="KW-0812">Transmembrane</keyword>
<feature type="transmembrane region" description="Helical" evidence="7">
    <location>
        <begin position="150"/>
        <end position="170"/>
    </location>
</feature>
<dbReference type="InterPro" id="IPR032808">
    <property type="entry name" value="DoxX"/>
</dbReference>
<evidence type="ECO:0008006" key="10">
    <source>
        <dbReference type="Google" id="ProtNLM"/>
    </source>
</evidence>
<comment type="similarity">
    <text evidence="2">Belongs to the DoxX family.</text>
</comment>
<dbReference type="Pfam" id="PF07681">
    <property type="entry name" value="DoxX"/>
    <property type="match status" value="1"/>
</dbReference>
<evidence type="ECO:0000256" key="4">
    <source>
        <dbReference type="ARBA" id="ARBA00022692"/>
    </source>
</evidence>
<keyword evidence="9" id="KW-1185">Reference proteome</keyword>
<dbReference type="PANTHER" id="PTHR33452">
    <property type="entry name" value="OXIDOREDUCTASE CATD-RELATED"/>
    <property type="match status" value="1"/>
</dbReference>
<comment type="caution">
    <text evidence="8">The sequence shown here is derived from an EMBL/GenBank/DDBJ whole genome shotgun (WGS) entry which is preliminary data.</text>
</comment>
<accession>A0ABQ5QK00</accession>
<dbReference type="InterPro" id="IPR051907">
    <property type="entry name" value="DoxX-like_oxidoreductase"/>
</dbReference>
<feature type="transmembrane region" description="Helical" evidence="7">
    <location>
        <begin position="88"/>
        <end position="109"/>
    </location>
</feature>
<evidence type="ECO:0000256" key="6">
    <source>
        <dbReference type="ARBA" id="ARBA00023136"/>
    </source>
</evidence>
<feature type="transmembrane region" description="Helical" evidence="7">
    <location>
        <begin position="190"/>
        <end position="213"/>
    </location>
</feature>
<comment type="subcellular location">
    <subcellularLocation>
        <location evidence="1">Cell membrane</location>
        <topology evidence="1">Multi-pass membrane protein</topology>
    </subcellularLocation>
</comment>
<proteinExistence type="inferred from homology"/>
<evidence type="ECO:0000256" key="3">
    <source>
        <dbReference type="ARBA" id="ARBA00022475"/>
    </source>
</evidence>
<evidence type="ECO:0000256" key="2">
    <source>
        <dbReference type="ARBA" id="ARBA00006679"/>
    </source>
</evidence>
<gene>
    <name evidence="8" type="ORF">GETHLI_34290</name>
</gene>
<reference evidence="8 9" key="1">
    <citation type="journal article" date="2023" name="Antonie Van Leeuwenhoek">
        <title>Mesoterricola silvestris gen. nov., sp. nov., Mesoterricola sediminis sp. nov., Geothrix oryzae sp. nov., Geothrix edaphica sp. nov., Geothrix rubra sp. nov., and Geothrix limicola sp. nov., six novel members of Acidobacteriota isolated from soils.</title>
        <authorList>
            <person name="Itoh H."/>
            <person name="Sugisawa Y."/>
            <person name="Mise K."/>
            <person name="Xu Z."/>
            <person name="Kuniyasu M."/>
            <person name="Ushijima N."/>
            <person name="Kawano K."/>
            <person name="Kobayashi E."/>
            <person name="Shiratori Y."/>
            <person name="Masuda Y."/>
            <person name="Senoo K."/>
        </authorList>
    </citation>
    <scope>NUCLEOTIDE SEQUENCE [LARGE SCALE GENOMIC DNA]</scope>
    <source>
        <strain evidence="8 9">Red804</strain>
    </source>
</reference>
<evidence type="ECO:0000256" key="1">
    <source>
        <dbReference type="ARBA" id="ARBA00004651"/>
    </source>
</evidence>
<keyword evidence="6 7" id="KW-0472">Membrane</keyword>
<evidence type="ECO:0000313" key="9">
    <source>
        <dbReference type="Proteomes" id="UP001165069"/>
    </source>
</evidence>
<sequence>MPILPALAWRPRPLLRPWISLDSVRWAVALLLLLHGLHGLLRPADRAALATLLASHHVPMGHLLAWLTFLTQTFASLALLMRRWVLPAALAHALVLALGILWVHAPRWYVVGGASSPGHPGAEYSVLLLACLGTLAWVHRKATPSAASAAHGLEVIRITAALVVAAHPVHGFFDLAGLPAFGRFLESLGLPWGLATVWVILITQTLSSLLLVARRLPIPASLAHAAILAMGIWTVHAPDWFVVGPGENGMEFSLLLITCFLAPVLAAWPRRALLAEIRA</sequence>
<feature type="transmembrane region" description="Helical" evidence="7">
    <location>
        <begin position="225"/>
        <end position="243"/>
    </location>
</feature>
<organism evidence="8 9">
    <name type="scientific">Geothrix limicola</name>
    <dbReference type="NCBI Taxonomy" id="2927978"/>
    <lineage>
        <taxon>Bacteria</taxon>
        <taxon>Pseudomonadati</taxon>
        <taxon>Acidobacteriota</taxon>
        <taxon>Holophagae</taxon>
        <taxon>Holophagales</taxon>
        <taxon>Holophagaceae</taxon>
        <taxon>Geothrix</taxon>
    </lineage>
</organism>
<name>A0ABQ5QK00_9BACT</name>
<dbReference type="PANTHER" id="PTHR33452:SF1">
    <property type="entry name" value="INNER MEMBRANE PROTEIN YPHA-RELATED"/>
    <property type="match status" value="1"/>
</dbReference>
<dbReference type="EMBL" id="BSDE01000009">
    <property type="protein sequence ID" value="GLH74927.1"/>
    <property type="molecule type" value="Genomic_DNA"/>
</dbReference>
<keyword evidence="3" id="KW-1003">Cell membrane</keyword>
<feature type="transmembrane region" description="Helical" evidence="7">
    <location>
        <begin position="121"/>
        <end position="138"/>
    </location>
</feature>
<evidence type="ECO:0000313" key="8">
    <source>
        <dbReference type="EMBL" id="GLH74927.1"/>
    </source>
</evidence>
<keyword evidence="5 7" id="KW-1133">Transmembrane helix</keyword>
<dbReference type="RefSeq" id="WP_285577771.1">
    <property type="nucleotide sequence ID" value="NZ_BSDE01000009.1"/>
</dbReference>